<evidence type="ECO:0000256" key="2">
    <source>
        <dbReference type="SAM" id="MobiDB-lite"/>
    </source>
</evidence>
<feature type="region of interest" description="Disordered" evidence="2">
    <location>
        <begin position="140"/>
        <end position="159"/>
    </location>
</feature>
<evidence type="ECO:0000313" key="5">
    <source>
        <dbReference type="Proteomes" id="UP001152799"/>
    </source>
</evidence>
<dbReference type="EMBL" id="OU892278">
    <property type="protein sequence ID" value="CAG9764463.1"/>
    <property type="molecule type" value="Genomic_DNA"/>
</dbReference>
<feature type="domain" description="CCHC-type" evidence="3">
    <location>
        <begin position="92"/>
        <end position="107"/>
    </location>
</feature>
<keyword evidence="5" id="KW-1185">Reference proteome</keyword>
<dbReference type="SUPFAM" id="SSF57756">
    <property type="entry name" value="Retrovirus zinc finger-like domains"/>
    <property type="match status" value="1"/>
</dbReference>
<evidence type="ECO:0000259" key="3">
    <source>
        <dbReference type="PROSITE" id="PS50158"/>
    </source>
</evidence>
<keyword evidence="1" id="KW-0479">Metal-binding</keyword>
<name>A0A9N9QMZ1_9CUCU</name>
<dbReference type="Proteomes" id="UP001152799">
    <property type="component" value="Chromosome 2"/>
</dbReference>
<protein>
    <recommendedName>
        <fullName evidence="3">CCHC-type domain-containing protein</fullName>
    </recommendedName>
</protein>
<evidence type="ECO:0000313" key="4">
    <source>
        <dbReference type="EMBL" id="CAG9764463.1"/>
    </source>
</evidence>
<gene>
    <name evidence="4" type="ORF">CEUTPL_LOCUS5103</name>
</gene>
<dbReference type="OrthoDB" id="6782737at2759"/>
<dbReference type="AlphaFoldDB" id="A0A9N9QMZ1"/>
<evidence type="ECO:0000256" key="1">
    <source>
        <dbReference type="PROSITE-ProRule" id="PRU00047"/>
    </source>
</evidence>
<reference evidence="4" key="1">
    <citation type="submission" date="2022-01" db="EMBL/GenBank/DDBJ databases">
        <authorList>
            <person name="King R."/>
        </authorList>
    </citation>
    <scope>NUCLEOTIDE SEQUENCE</scope>
</reference>
<proteinExistence type="predicted"/>
<keyword evidence="1" id="KW-0863">Zinc-finger</keyword>
<feature type="region of interest" description="Disordered" evidence="2">
    <location>
        <begin position="16"/>
        <end position="81"/>
    </location>
</feature>
<sequence length="267" mass="30083">MESPVLEIVTAMEELESILAEAENSGSPRPTSQDSQNRETNNEPESIQTRKRSSGTQETMDRGISSQPPKPATTGSTHRNDPLFLPVHMGLCWRCGYPGHRRNACTDKPVKFCSHCGKRGGCVTELLYFSWEIKESAATSRADPIPSSQSPEWGIDRDHKYGRRPSIRGDLRSSPHRPRVPSVTLPTILEEIQEDMDGNLHGLQNIYASFYFSQEIYYFSNLILLEIISHFGSKNTLIPLDMKNFASDSENNSKFDRSDLKLCENES</sequence>
<dbReference type="InterPro" id="IPR001878">
    <property type="entry name" value="Znf_CCHC"/>
</dbReference>
<dbReference type="PROSITE" id="PS50158">
    <property type="entry name" value="ZF_CCHC"/>
    <property type="match status" value="1"/>
</dbReference>
<keyword evidence="1" id="KW-0862">Zinc</keyword>
<organism evidence="4 5">
    <name type="scientific">Ceutorhynchus assimilis</name>
    <name type="common">cabbage seed weevil</name>
    <dbReference type="NCBI Taxonomy" id="467358"/>
    <lineage>
        <taxon>Eukaryota</taxon>
        <taxon>Metazoa</taxon>
        <taxon>Ecdysozoa</taxon>
        <taxon>Arthropoda</taxon>
        <taxon>Hexapoda</taxon>
        <taxon>Insecta</taxon>
        <taxon>Pterygota</taxon>
        <taxon>Neoptera</taxon>
        <taxon>Endopterygota</taxon>
        <taxon>Coleoptera</taxon>
        <taxon>Polyphaga</taxon>
        <taxon>Cucujiformia</taxon>
        <taxon>Curculionidae</taxon>
        <taxon>Ceutorhynchinae</taxon>
        <taxon>Ceutorhynchus</taxon>
    </lineage>
</organism>
<dbReference type="InterPro" id="IPR036875">
    <property type="entry name" value="Znf_CCHC_sf"/>
</dbReference>
<dbReference type="GO" id="GO:0008270">
    <property type="term" value="F:zinc ion binding"/>
    <property type="evidence" value="ECO:0007669"/>
    <property type="project" value="UniProtKB-KW"/>
</dbReference>
<accession>A0A9N9QMZ1</accession>
<dbReference type="GO" id="GO:0003676">
    <property type="term" value="F:nucleic acid binding"/>
    <property type="evidence" value="ECO:0007669"/>
    <property type="project" value="InterPro"/>
</dbReference>
<feature type="compositionally biased region" description="Polar residues" evidence="2">
    <location>
        <begin position="24"/>
        <end position="35"/>
    </location>
</feature>